<dbReference type="Gene3D" id="3.40.50.2000">
    <property type="entry name" value="Glycogen Phosphorylase B"/>
    <property type="match status" value="2"/>
</dbReference>
<name>A0A068UBM2_COFCA</name>
<dbReference type="FunFam" id="3.40.50.2000:FF:000087">
    <property type="entry name" value="Glycosyltransferase"/>
    <property type="match status" value="1"/>
</dbReference>
<comment type="similarity">
    <text evidence="2">Belongs to the UDP-glycosyltransferase family.</text>
</comment>
<dbReference type="InParanoid" id="A0A068UBM2"/>
<accession>A0A068UBM2</accession>
<evidence type="ECO:0000313" key="6">
    <source>
        <dbReference type="EMBL" id="CDP05960.1"/>
    </source>
</evidence>
<dbReference type="OMA" id="YERIMIG"/>
<evidence type="ECO:0000256" key="4">
    <source>
        <dbReference type="ARBA" id="ARBA00022679"/>
    </source>
</evidence>
<keyword evidence="3" id="KW-0328">Glycosyltransferase</keyword>
<reference evidence="7" key="1">
    <citation type="journal article" date="2014" name="Science">
        <title>The coffee genome provides insight into the convergent evolution of caffeine biosynthesis.</title>
        <authorList>
            <person name="Denoeud F."/>
            <person name="Carretero-Paulet L."/>
            <person name="Dereeper A."/>
            <person name="Droc G."/>
            <person name="Guyot R."/>
            <person name="Pietrella M."/>
            <person name="Zheng C."/>
            <person name="Alberti A."/>
            <person name="Anthony F."/>
            <person name="Aprea G."/>
            <person name="Aury J.M."/>
            <person name="Bento P."/>
            <person name="Bernard M."/>
            <person name="Bocs S."/>
            <person name="Campa C."/>
            <person name="Cenci A."/>
            <person name="Combes M.C."/>
            <person name="Crouzillat D."/>
            <person name="Da Silva C."/>
            <person name="Daddiego L."/>
            <person name="De Bellis F."/>
            <person name="Dussert S."/>
            <person name="Garsmeur O."/>
            <person name="Gayraud T."/>
            <person name="Guignon V."/>
            <person name="Jahn K."/>
            <person name="Jamilloux V."/>
            <person name="Joet T."/>
            <person name="Labadie K."/>
            <person name="Lan T."/>
            <person name="Leclercq J."/>
            <person name="Lepelley M."/>
            <person name="Leroy T."/>
            <person name="Li L.T."/>
            <person name="Librado P."/>
            <person name="Lopez L."/>
            <person name="Munoz A."/>
            <person name="Noel B."/>
            <person name="Pallavicini A."/>
            <person name="Perrotta G."/>
            <person name="Poncet V."/>
            <person name="Pot D."/>
            <person name="Priyono X."/>
            <person name="Rigoreau M."/>
            <person name="Rouard M."/>
            <person name="Rozas J."/>
            <person name="Tranchant-Dubreuil C."/>
            <person name="VanBuren R."/>
            <person name="Zhang Q."/>
            <person name="Andrade A.C."/>
            <person name="Argout X."/>
            <person name="Bertrand B."/>
            <person name="de Kochko A."/>
            <person name="Graziosi G."/>
            <person name="Henry R.J."/>
            <person name="Jayarama X."/>
            <person name="Ming R."/>
            <person name="Nagai C."/>
            <person name="Rounsley S."/>
            <person name="Sankoff D."/>
            <person name="Giuliano G."/>
            <person name="Albert V.A."/>
            <person name="Wincker P."/>
            <person name="Lashermes P."/>
        </authorList>
    </citation>
    <scope>NUCLEOTIDE SEQUENCE [LARGE SCALE GENOMIC DNA]</scope>
    <source>
        <strain evidence="7">cv. DH200-94</strain>
    </source>
</reference>
<dbReference type="Pfam" id="PF00201">
    <property type="entry name" value="UDPGT"/>
    <property type="match status" value="1"/>
</dbReference>
<keyword evidence="4" id="KW-0808">Transferase</keyword>
<protein>
    <recommendedName>
        <fullName evidence="5">Glycosyltransferase N-terminal domain-containing protein</fullName>
    </recommendedName>
</protein>
<comment type="pathway">
    <text evidence="1">Pigment biosynthesis; anthocyanin biosynthesis.</text>
</comment>
<sequence length="456" mass="50298">MPRPEGKRLHVAMFPGLATGHMTPFLHLANELAKRGHKVSYLLTKKAKIQLECGNLYPDVVTFHVLPVPHVEGLPPGTENASEIPIFLNSLFALAFDNMSDQVEAALSDLNPDVVLYDTAFRITDFAPKIGFKTVCYNVVSAASIALALVPARQMPKDRPLTEEELMEPPPGYPSSSVVLRKHEAKVLAFMSSEFGARTFYDRIITALKGCHAIAIRSCQELEGQFCDYIGGQYQKPVFLSGPVLPEQEKQPLDGKWAEWLGKFEQKSVVFCAFGSQIILEKQQFQELVLGFELTGLPFFVALKPPLGTGSIEESLPDGFEERVGGRGVVYGGWVQQPQILSHPSVGCFVNHCGFGSMWESLMSDCQIVLVPHLGDQILNSRLLCGDLKVAVEVERDESGWFSKESLSSAINAVMGPDSEVGSSLRKSHLKVKEILSSPGYMSNYVESFIQNLYEL</sequence>
<evidence type="ECO:0000256" key="1">
    <source>
        <dbReference type="ARBA" id="ARBA00004935"/>
    </source>
</evidence>
<dbReference type="Proteomes" id="UP000295252">
    <property type="component" value="Chromosome VII"/>
</dbReference>
<proteinExistence type="inferred from homology"/>
<dbReference type="Gramene" id="CDP05960">
    <property type="protein sequence ID" value="CDP05960"/>
    <property type="gene ID" value="GSCOC_T00021288001"/>
</dbReference>
<dbReference type="Pfam" id="PF26168">
    <property type="entry name" value="Glyco_transf_N"/>
    <property type="match status" value="1"/>
</dbReference>
<dbReference type="CDD" id="cd03784">
    <property type="entry name" value="GT1_Gtf-like"/>
    <property type="match status" value="1"/>
</dbReference>
<dbReference type="PANTHER" id="PTHR48049">
    <property type="entry name" value="GLYCOSYLTRANSFERASE"/>
    <property type="match status" value="1"/>
</dbReference>
<dbReference type="STRING" id="49390.A0A068UBM2"/>
<dbReference type="PhylomeDB" id="A0A068UBM2"/>
<evidence type="ECO:0000313" key="7">
    <source>
        <dbReference type="Proteomes" id="UP000295252"/>
    </source>
</evidence>
<evidence type="ECO:0000256" key="3">
    <source>
        <dbReference type="ARBA" id="ARBA00022676"/>
    </source>
</evidence>
<dbReference type="FunCoup" id="A0A068UBM2">
    <property type="interactions" value="3"/>
</dbReference>
<feature type="domain" description="Glycosyltransferase N-terminal" evidence="5">
    <location>
        <begin position="11"/>
        <end position="243"/>
    </location>
</feature>
<gene>
    <name evidence="6" type="ORF">GSCOC_T00021288001</name>
</gene>
<dbReference type="FunFam" id="3.40.50.2000:FF:000037">
    <property type="entry name" value="Glycosyltransferase"/>
    <property type="match status" value="1"/>
</dbReference>
<dbReference type="InterPro" id="IPR058980">
    <property type="entry name" value="Glyco_transf_N"/>
</dbReference>
<dbReference type="GO" id="GO:0009718">
    <property type="term" value="P:anthocyanin-containing compound biosynthetic process"/>
    <property type="evidence" value="ECO:0007669"/>
    <property type="project" value="UniProtKB-ARBA"/>
</dbReference>
<dbReference type="SUPFAM" id="SSF53756">
    <property type="entry name" value="UDP-Glycosyltransferase/glycogen phosphorylase"/>
    <property type="match status" value="1"/>
</dbReference>
<organism evidence="6 7">
    <name type="scientific">Coffea canephora</name>
    <name type="common">Robusta coffee</name>
    <dbReference type="NCBI Taxonomy" id="49390"/>
    <lineage>
        <taxon>Eukaryota</taxon>
        <taxon>Viridiplantae</taxon>
        <taxon>Streptophyta</taxon>
        <taxon>Embryophyta</taxon>
        <taxon>Tracheophyta</taxon>
        <taxon>Spermatophyta</taxon>
        <taxon>Magnoliopsida</taxon>
        <taxon>eudicotyledons</taxon>
        <taxon>Gunneridae</taxon>
        <taxon>Pentapetalae</taxon>
        <taxon>asterids</taxon>
        <taxon>lamiids</taxon>
        <taxon>Gentianales</taxon>
        <taxon>Rubiaceae</taxon>
        <taxon>Ixoroideae</taxon>
        <taxon>Gardenieae complex</taxon>
        <taxon>Bertiereae - Coffeeae clade</taxon>
        <taxon>Coffeeae</taxon>
        <taxon>Coffea</taxon>
    </lineage>
</organism>
<dbReference type="PANTHER" id="PTHR48049:SF91">
    <property type="entry name" value="UDP-GLYCOSYLTRANSFERASE 79B7-RELATED"/>
    <property type="match status" value="1"/>
</dbReference>
<evidence type="ECO:0000259" key="5">
    <source>
        <dbReference type="Pfam" id="PF26168"/>
    </source>
</evidence>
<keyword evidence="7" id="KW-1185">Reference proteome</keyword>
<evidence type="ECO:0000256" key="2">
    <source>
        <dbReference type="ARBA" id="ARBA00009995"/>
    </source>
</evidence>
<dbReference type="GO" id="GO:0035251">
    <property type="term" value="F:UDP-glucosyltransferase activity"/>
    <property type="evidence" value="ECO:0007669"/>
    <property type="project" value="InterPro"/>
</dbReference>
<dbReference type="AlphaFoldDB" id="A0A068UBM2"/>
<dbReference type="InterPro" id="IPR002213">
    <property type="entry name" value="UDP_glucos_trans"/>
</dbReference>
<dbReference type="InterPro" id="IPR050481">
    <property type="entry name" value="UDP-glycosyltransf_plant"/>
</dbReference>
<dbReference type="OrthoDB" id="5835829at2759"/>
<dbReference type="EMBL" id="HG739103">
    <property type="protein sequence ID" value="CDP05960.1"/>
    <property type="molecule type" value="Genomic_DNA"/>
</dbReference>